<organism evidence="2">
    <name type="scientific">freshwater metagenome</name>
    <dbReference type="NCBI Taxonomy" id="449393"/>
    <lineage>
        <taxon>unclassified sequences</taxon>
        <taxon>metagenomes</taxon>
        <taxon>ecological metagenomes</taxon>
    </lineage>
</organism>
<dbReference type="AlphaFoldDB" id="A0A6J6B5F5"/>
<dbReference type="InterPro" id="IPR045569">
    <property type="entry name" value="Metalloprtase-TldD/E_C"/>
</dbReference>
<dbReference type="PANTHER" id="PTHR43666">
    <property type="entry name" value="TLDD PROTEIN"/>
    <property type="match status" value="1"/>
</dbReference>
<protein>
    <submittedName>
        <fullName evidence="2">Unannotated protein</fullName>
    </submittedName>
</protein>
<dbReference type="GO" id="GO:0008237">
    <property type="term" value="F:metallopeptidase activity"/>
    <property type="evidence" value="ECO:0007669"/>
    <property type="project" value="InterPro"/>
</dbReference>
<feature type="domain" description="Metalloprotease TldD/E C-terminal" evidence="1">
    <location>
        <begin position="222"/>
        <end position="454"/>
    </location>
</feature>
<proteinExistence type="predicted"/>
<dbReference type="EMBL" id="CAEZSC010000031">
    <property type="protein sequence ID" value="CAB4534270.1"/>
    <property type="molecule type" value="Genomic_DNA"/>
</dbReference>
<evidence type="ECO:0000259" key="1">
    <source>
        <dbReference type="Pfam" id="PF19289"/>
    </source>
</evidence>
<sequence>MMTPQEIIERITAAADYDDCIVIVESKTQANLRWASSTLTTNGVIAEQDVTVIGFVAVDGGMASGSVSRSSVELNDCAELAQLAGAAARAAGKAEDAAPLLTNKSFGDWAAIHPATGPAVFKNFVGDLGDMFKRSKADAIELFGYAEHTSKTTWVGSKGGLRLRFDQPDGRIEMNGKSHNRTRSTWEGVASRNFDSINVAQIDQTIRTRLDWQSRRTDMPAGKYQTVLPSGSIADLFTYMLWLSSGKDAADGISAFSAAKGKTRVGEKFANLPLNIYSDPSYKGIESAPYQVAKSSSSMSSVFDNGIDSGKTELFTKGVLSNLMTNRATAAETGLAHSPWGDNVIIEVEGGKGSKEDLITQVKSGLLVTTLWYIRLVDPSTQLLTGLTRDGVYEIRDGEVIGAVNNFRWNDSPLEILKRIAAAGSTEITQPREWAGDVERVAAPAMIVDDFNMSTISQAN</sequence>
<reference evidence="2" key="1">
    <citation type="submission" date="2020-05" db="EMBL/GenBank/DDBJ databases">
        <authorList>
            <person name="Chiriac C."/>
            <person name="Salcher M."/>
            <person name="Ghai R."/>
            <person name="Kavagutti S V."/>
        </authorList>
    </citation>
    <scope>NUCLEOTIDE SEQUENCE</scope>
</reference>
<accession>A0A6J6B5F5</accession>
<dbReference type="GO" id="GO:0006508">
    <property type="term" value="P:proteolysis"/>
    <property type="evidence" value="ECO:0007669"/>
    <property type="project" value="InterPro"/>
</dbReference>
<dbReference type="Pfam" id="PF19289">
    <property type="entry name" value="PmbA_TldD_3rd"/>
    <property type="match status" value="1"/>
</dbReference>
<name>A0A6J6B5F5_9ZZZZ</name>
<dbReference type="PANTHER" id="PTHR43666:SF1">
    <property type="entry name" value="CONSERVED PROTEIN"/>
    <property type="match status" value="1"/>
</dbReference>
<evidence type="ECO:0000313" key="2">
    <source>
        <dbReference type="EMBL" id="CAB4534270.1"/>
    </source>
</evidence>
<dbReference type="InterPro" id="IPR036059">
    <property type="entry name" value="TldD/PmbA_sf"/>
</dbReference>
<gene>
    <name evidence="2" type="ORF">UFOPK1380_00638</name>
</gene>
<dbReference type="SUPFAM" id="SSF111283">
    <property type="entry name" value="Putative modulator of DNA gyrase, PmbA/TldD"/>
    <property type="match status" value="1"/>
</dbReference>